<organism evidence="2">
    <name type="scientific">Bacillus mycoides</name>
    <dbReference type="NCBI Taxonomy" id="1405"/>
    <lineage>
        <taxon>Bacteria</taxon>
        <taxon>Bacillati</taxon>
        <taxon>Bacillota</taxon>
        <taxon>Bacilli</taxon>
        <taxon>Bacillales</taxon>
        <taxon>Bacillaceae</taxon>
        <taxon>Bacillus</taxon>
        <taxon>Bacillus cereus group</taxon>
    </lineage>
</organism>
<comment type="caution">
    <text evidence="2">The sequence shown here is derived from an EMBL/GenBank/DDBJ whole genome shotgun (WGS) entry which is preliminary data.</text>
</comment>
<name>C2Q0S8_BACMY</name>
<feature type="compositionally biased region" description="Basic and acidic residues" evidence="1">
    <location>
        <begin position="32"/>
        <end position="55"/>
    </location>
</feature>
<dbReference type="Proteomes" id="UP000001753">
    <property type="component" value="Chromosome"/>
</dbReference>
<sequence length="55" mass="6509">MHFETCKKEAKKMSNGIGRSKENLPTDANHVSAKDRAYQKRMTEKKQQERNEDRE</sequence>
<dbReference type="EMBL" id="ACMP01000110">
    <property type="protein sequence ID" value="EEL69035.1"/>
    <property type="molecule type" value="Genomic_DNA"/>
</dbReference>
<dbReference type="HOGENOM" id="CLU_217097_0_0_9"/>
<protein>
    <submittedName>
        <fullName evidence="2">Uncharacterized protein</fullName>
    </submittedName>
</protein>
<evidence type="ECO:0000256" key="1">
    <source>
        <dbReference type="SAM" id="MobiDB-lite"/>
    </source>
</evidence>
<feature type="region of interest" description="Disordered" evidence="1">
    <location>
        <begin position="1"/>
        <end position="55"/>
    </location>
</feature>
<dbReference type="AlphaFoldDB" id="C2Q0S8"/>
<reference evidence="2" key="1">
    <citation type="journal article" date="2012" name="Genome Res.">
        <title>Genomic characterization of the Bacillus cereus sensu lato species: Backdrop to the evolution of Bacillus anthracis.</title>
        <authorList>
            <person name="Zwick M.E."/>
            <person name="Joseph S.J."/>
            <person name="Didelot X."/>
            <person name="Chen P.E."/>
            <person name="Bishop-Lilly K.A."/>
            <person name="Stewart A.C."/>
            <person name="Willner K."/>
            <person name="Nolan N."/>
            <person name="Lentz S."/>
            <person name="Thomason M.K."/>
            <person name="Sozhamannan S."/>
            <person name="Mateczun A.J."/>
            <person name="Du L."/>
            <person name="Read T.D."/>
        </authorList>
    </citation>
    <scope>NUCLEOTIDE SEQUENCE [LARGE SCALE GENOMIC DNA]</scope>
    <source>
        <strain evidence="2">AH603</strain>
    </source>
</reference>
<gene>
    <name evidence="2" type="ORF">bcere0026_39970</name>
</gene>
<accession>C2XZ63</accession>
<feature type="compositionally biased region" description="Basic and acidic residues" evidence="1">
    <location>
        <begin position="1"/>
        <end position="12"/>
    </location>
</feature>
<evidence type="ECO:0000313" key="2">
    <source>
        <dbReference type="EMBL" id="EEL69035.1"/>
    </source>
</evidence>
<accession>C2Q0S8</accession>
<proteinExistence type="predicted"/>